<gene>
    <name evidence="3" type="ORF">COHA_007182</name>
</gene>
<evidence type="ECO:0000259" key="2">
    <source>
        <dbReference type="Pfam" id="PF07969"/>
    </source>
</evidence>
<dbReference type="GO" id="GO:0016810">
    <property type="term" value="F:hydrolase activity, acting on carbon-nitrogen (but not peptide) bonds"/>
    <property type="evidence" value="ECO:0007669"/>
    <property type="project" value="InterPro"/>
</dbReference>
<dbReference type="PANTHER" id="PTHR22642">
    <property type="entry name" value="IMIDAZOLONEPROPIONASE"/>
    <property type="match status" value="1"/>
</dbReference>
<reference evidence="3" key="1">
    <citation type="submission" date="2020-11" db="EMBL/GenBank/DDBJ databases">
        <title>Chlorella ohadii genome sequencing and assembly.</title>
        <authorList>
            <person name="Murik O."/>
            <person name="Treves H."/>
            <person name="Kedem I."/>
            <person name="Shotland Y."/>
            <person name="Kaplan A."/>
        </authorList>
    </citation>
    <scope>NUCLEOTIDE SEQUENCE</scope>
    <source>
        <strain evidence="3">1</strain>
    </source>
</reference>
<feature type="region of interest" description="Disordered" evidence="1">
    <location>
        <begin position="48"/>
        <end position="68"/>
    </location>
</feature>
<dbReference type="InterPro" id="IPR033932">
    <property type="entry name" value="YtcJ-like"/>
</dbReference>
<dbReference type="Pfam" id="PF07969">
    <property type="entry name" value="Amidohydro_3"/>
    <property type="match status" value="1"/>
</dbReference>
<proteinExistence type="predicted"/>
<sequence length="576" mass="59027">MDALRSVAFAVAIVTGLLAVAWPYLPFASVQDGGCPLGYGSGGGGGLPSPHDLRSALQPKGSSSSSSSSLVLYTNVTVWRGDAAGTHGEAFLVDAATGRFAFVGDRPGAAAAAAAQTQQQPVEVDLQGAHVIPGLIDAHLHLIYGGLSLSRLDLSSATSKEQFVAAVAAAVAGVQPGQWLLGGSWDESRWGGQMPSADWIDAGEEFTAKVQNVQATGDVPTWLLRHDSHMALANSAALRLAGITAATADPAGGAILRGPDGEPTGLLTDAAMQLVADHIPPLSVAQRRAALEAAAQHALSRGITMVHDMGRIAFMDGEEAAWDDLEQVLVPAANEGRLPLRVYSFVPLPTWRRMAERVRHVGRAHPGGMLLWGGVKEFADGSLGSRTALFHEPYADAPSTSGTRTIDAARLRELVAVHAIGDRAVDEVLHLFAELAANTSSSSGVGGGSSSSSGRDGGSSSGGSSGSSSDERGSSQIPARPGGKPPHRIEHVQHISGPGTAQQLAAAGVAVTPNPLHLLADAGILEARLGRERAGAGRSYALRTLLDAGVMAALASDWPVVPLEPLSGGVQLGGLG</sequence>
<dbReference type="Proteomes" id="UP001205105">
    <property type="component" value="Unassembled WGS sequence"/>
</dbReference>
<protein>
    <recommendedName>
        <fullName evidence="2">Amidohydrolase 3 domain-containing protein</fullName>
    </recommendedName>
</protein>
<dbReference type="CDD" id="cd01300">
    <property type="entry name" value="YtcJ_like"/>
    <property type="match status" value="1"/>
</dbReference>
<dbReference type="EMBL" id="JADXDR010000108">
    <property type="protein sequence ID" value="KAI7839040.1"/>
    <property type="molecule type" value="Genomic_DNA"/>
</dbReference>
<dbReference type="PANTHER" id="PTHR22642:SF2">
    <property type="entry name" value="PROTEIN LONG AFTER FAR-RED 3"/>
    <property type="match status" value="1"/>
</dbReference>
<comment type="caution">
    <text evidence="3">The sequence shown here is derived from an EMBL/GenBank/DDBJ whole genome shotgun (WGS) entry which is preliminary data.</text>
</comment>
<dbReference type="AlphaFoldDB" id="A0AAD5DNL5"/>
<keyword evidence="4" id="KW-1185">Reference proteome</keyword>
<feature type="compositionally biased region" description="Gly residues" evidence="1">
    <location>
        <begin position="444"/>
        <end position="465"/>
    </location>
</feature>
<dbReference type="Gene3D" id="3.10.310.70">
    <property type="match status" value="1"/>
</dbReference>
<dbReference type="SUPFAM" id="SSF51556">
    <property type="entry name" value="Metallo-dependent hydrolases"/>
    <property type="match status" value="1"/>
</dbReference>
<dbReference type="Gene3D" id="2.30.40.10">
    <property type="entry name" value="Urease, subunit C, domain 1"/>
    <property type="match status" value="1"/>
</dbReference>
<accession>A0AAD5DNL5</accession>
<dbReference type="InterPro" id="IPR032466">
    <property type="entry name" value="Metal_Hydrolase"/>
</dbReference>
<organism evidence="3 4">
    <name type="scientific">Chlorella ohadii</name>
    <dbReference type="NCBI Taxonomy" id="2649997"/>
    <lineage>
        <taxon>Eukaryota</taxon>
        <taxon>Viridiplantae</taxon>
        <taxon>Chlorophyta</taxon>
        <taxon>core chlorophytes</taxon>
        <taxon>Trebouxiophyceae</taxon>
        <taxon>Chlorellales</taxon>
        <taxon>Chlorellaceae</taxon>
        <taxon>Chlorella clade</taxon>
        <taxon>Chlorella</taxon>
    </lineage>
</organism>
<dbReference type="InterPro" id="IPR011059">
    <property type="entry name" value="Metal-dep_hydrolase_composite"/>
</dbReference>
<name>A0AAD5DNL5_9CHLO</name>
<dbReference type="InterPro" id="IPR013108">
    <property type="entry name" value="Amidohydro_3"/>
</dbReference>
<dbReference type="Gene3D" id="3.20.20.140">
    <property type="entry name" value="Metal-dependent hydrolases"/>
    <property type="match status" value="1"/>
</dbReference>
<feature type="domain" description="Amidohydrolase 3" evidence="2">
    <location>
        <begin position="123"/>
        <end position="437"/>
    </location>
</feature>
<feature type="region of interest" description="Disordered" evidence="1">
    <location>
        <begin position="439"/>
        <end position="490"/>
    </location>
</feature>
<evidence type="ECO:0000313" key="4">
    <source>
        <dbReference type="Proteomes" id="UP001205105"/>
    </source>
</evidence>
<evidence type="ECO:0000313" key="3">
    <source>
        <dbReference type="EMBL" id="KAI7839040.1"/>
    </source>
</evidence>
<evidence type="ECO:0000256" key="1">
    <source>
        <dbReference type="SAM" id="MobiDB-lite"/>
    </source>
</evidence>